<dbReference type="PIRSF" id="PIRSF003128">
    <property type="entry name" value="RecN"/>
    <property type="match status" value="1"/>
</dbReference>
<evidence type="ECO:0000313" key="13">
    <source>
        <dbReference type="Proteomes" id="UP000694480"/>
    </source>
</evidence>
<comment type="function">
    <text evidence="1 9">May be involved in recombinational repair of damaged DNA.</text>
</comment>
<keyword evidence="5 9" id="KW-0227">DNA damage</keyword>
<keyword evidence="10" id="KW-0175">Coiled coil</keyword>
<dbReference type="Pfam" id="PF02463">
    <property type="entry name" value="SMC_N"/>
    <property type="match status" value="1"/>
</dbReference>
<dbReference type="RefSeq" id="WP_194739753.1">
    <property type="nucleotide sequence ID" value="NZ_JADKYY010000011.1"/>
</dbReference>
<dbReference type="SUPFAM" id="SSF52540">
    <property type="entry name" value="P-loop containing nucleoside triphosphate hydrolases"/>
    <property type="match status" value="1"/>
</dbReference>
<gene>
    <name evidence="12" type="ORF">IC612_08470</name>
</gene>
<dbReference type="GO" id="GO:0006281">
    <property type="term" value="P:DNA repair"/>
    <property type="evidence" value="ECO:0007669"/>
    <property type="project" value="UniProtKB-KW"/>
</dbReference>
<comment type="similarity">
    <text evidence="2 9">Belongs to the RecN family.</text>
</comment>
<dbReference type="Gene3D" id="3.40.50.300">
    <property type="entry name" value="P-loop containing nucleotide triphosphate hydrolases"/>
    <property type="match status" value="2"/>
</dbReference>
<evidence type="ECO:0000256" key="6">
    <source>
        <dbReference type="ARBA" id="ARBA00022840"/>
    </source>
</evidence>
<keyword evidence="13" id="KW-1185">Reference proteome</keyword>
<organism evidence="12 13">
    <name type="scientific">Planobacterium oryzisoli</name>
    <dbReference type="NCBI Taxonomy" id="2771435"/>
    <lineage>
        <taxon>Bacteria</taxon>
        <taxon>Pseudomonadati</taxon>
        <taxon>Bacteroidota</taxon>
        <taxon>Flavobacteriia</taxon>
        <taxon>Flavobacteriales</taxon>
        <taxon>Weeksellaceae</taxon>
        <taxon>Chryseobacterium group</taxon>
        <taxon>Chryseobacterium</taxon>
    </lineage>
</organism>
<dbReference type="Proteomes" id="UP000694480">
    <property type="component" value="Unassembled WGS sequence"/>
</dbReference>
<dbReference type="GO" id="GO:0043590">
    <property type="term" value="C:bacterial nucleoid"/>
    <property type="evidence" value="ECO:0007669"/>
    <property type="project" value="TreeGrafter"/>
</dbReference>
<evidence type="ECO:0000313" key="12">
    <source>
        <dbReference type="EMBL" id="MBF5027827.1"/>
    </source>
</evidence>
<evidence type="ECO:0000256" key="1">
    <source>
        <dbReference type="ARBA" id="ARBA00003618"/>
    </source>
</evidence>
<dbReference type="CDD" id="cd03241">
    <property type="entry name" value="ABC_RecN"/>
    <property type="match status" value="1"/>
</dbReference>
<protein>
    <recommendedName>
        <fullName evidence="3 9">DNA repair protein RecN</fullName>
    </recommendedName>
    <alternativeName>
        <fullName evidence="8 9">Recombination protein N</fullName>
    </alternativeName>
</protein>
<evidence type="ECO:0000256" key="9">
    <source>
        <dbReference type="PIRNR" id="PIRNR003128"/>
    </source>
</evidence>
<dbReference type="PANTHER" id="PTHR11059">
    <property type="entry name" value="DNA REPAIR PROTEIN RECN"/>
    <property type="match status" value="1"/>
</dbReference>
<evidence type="ECO:0000256" key="10">
    <source>
        <dbReference type="SAM" id="Coils"/>
    </source>
</evidence>
<keyword evidence="4" id="KW-0547">Nucleotide-binding</keyword>
<dbReference type="InterPro" id="IPR027417">
    <property type="entry name" value="P-loop_NTPase"/>
</dbReference>
<dbReference type="PANTHER" id="PTHR11059:SF0">
    <property type="entry name" value="DNA REPAIR PROTEIN RECN"/>
    <property type="match status" value="1"/>
</dbReference>
<evidence type="ECO:0000256" key="7">
    <source>
        <dbReference type="ARBA" id="ARBA00023204"/>
    </source>
</evidence>
<evidence type="ECO:0000256" key="8">
    <source>
        <dbReference type="ARBA" id="ARBA00033408"/>
    </source>
</evidence>
<proteinExistence type="inferred from homology"/>
<dbReference type="GO" id="GO:0005524">
    <property type="term" value="F:ATP binding"/>
    <property type="evidence" value="ECO:0007669"/>
    <property type="project" value="UniProtKB-KW"/>
</dbReference>
<name>A0A930YWQ3_9FLAO</name>
<evidence type="ECO:0000256" key="4">
    <source>
        <dbReference type="ARBA" id="ARBA00022741"/>
    </source>
</evidence>
<sequence>MLKKIFIQNFALIDHLNIDLQEGLQVITGETGAGKSIILGALRLLRGERADLKMMADPEKKCIVEAEFHLTDFYRDLFEKHQLDFDSTAYLRREIGTNGKSRAFINDSPVTLDLLKAVSSQLIDIHSQFQTSDLFTQEFQFAILDSVAGSRDLRDNYQILFREMESARKRKQEKLQELQSLQLQEDFQLHLFNELSQAELETTDWEDLKQKYATQQHATQIVELLSEAFQRIDMEGAGILDGMGELRVKLSKVAELSHEFTELYERFEQNFLEFKDIVFELQNKSEEIHVDPSAKQALEERIDRIHFLLQKHKASEISELIALRDSLGRGQEQILQLQEEIAALELESNKMQPALEKSAAQLSAFRSKAAEKVSARLEKILSRLGLEKAKIQMQLTPLPQLGIYGQDKIEILFQANAGFDLRPIQEAVSGGERSRVMLAIKYILAESAFLPTLILDEIDTGVSGKIAEEMGVLMREMAQQMQLVVITHLAQVAAKGDHNYKVVKLQGAERTTTTIIPLNAEEKLQEIAQLLSGATVTAAAMEQAKALISTPM</sequence>
<reference evidence="12" key="1">
    <citation type="submission" date="2020-11" db="EMBL/GenBank/DDBJ databases">
        <title>Genome seq and assembly of Planobacterium sp.</title>
        <authorList>
            <person name="Chhetri G."/>
        </authorList>
    </citation>
    <scope>NUCLEOTIDE SEQUENCE</scope>
    <source>
        <strain evidence="12">GCR5</strain>
    </source>
</reference>
<feature type="coiled-coil region" evidence="10">
    <location>
        <begin position="150"/>
        <end position="184"/>
    </location>
</feature>
<comment type="caution">
    <text evidence="12">The sequence shown here is derived from an EMBL/GenBank/DDBJ whole genome shotgun (WGS) entry which is preliminary data.</text>
</comment>
<dbReference type="InterPro" id="IPR004604">
    <property type="entry name" value="DNA_recomb/repair_RecN"/>
</dbReference>
<evidence type="ECO:0000256" key="5">
    <source>
        <dbReference type="ARBA" id="ARBA00022763"/>
    </source>
</evidence>
<evidence type="ECO:0000259" key="11">
    <source>
        <dbReference type="Pfam" id="PF02463"/>
    </source>
</evidence>
<keyword evidence="7 9" id="KW-0234">DNA repair</keyword>
<dbReference type="EMBL" id="JADKYY010000011">
    <property type="protein sequence ID" value="MBF5027827.1"/>
    <property type="molecule type" value="Genomic_DNA"/>
</dbReference>
<dbReference type="GO" id="GO:0006310">
    <property type="term" value="P:DNA recombination"/>
    <property type="evidence" value="ECO:0007669"/>
    <property type="project" value="InterPro"/>
</dbReference>
<evidence type="ECO:0000256" key="3">
    <source>
        <dbReference type="ARBA" id="ARBA00021315"/>
    </source>
</evidence>
<keyword evidence="6" id="KW-0067">ATP-binding</keyword>
<dbReference type="GO" id="GO:0009432">
    <property type="term" value="P:SOS response"/>
    <property type="evidence" value="ECO:0007669"/>
    <property type="project" value="TreeGrafter"/>
</dbReference>
<evidence type="ECO:0000256" key="2">
    <source>
        <dbReference type="ARBA" id="ARBA00009441"/>
    </source>
</evidence>
<accession>A0A930YWQ3</accession>
<feature type="domain" description="RecF/RecN/SMC N-terminal" evidence="11">
    <location>
        <begin position="1"/>
        <end position="506"/>
    </location>
</feature>
<dbReference type="AlphaFoldDB" id="A0A930YWQ3"/>
<dbReference type="InterPro" id="IPR003395">
    <property type="entry name" value="RecF/RecN/SMC_N"/>
</dbReference>